<protein>
    <submittedName>
        <fullName evidence="2">Uncharacterized protein</fullName>
    </submittedName>
</protein>
<dbReference type="Proteomes" id="UP000809789">
    <property type="component" value="Unassembled WGS sequence"/>
</dbReference>
<organism evidence="2 3">
    <name type="scientific">Elsinoe batatas</name>
    <dbReference type="NCBI Taxonomy" id="2601811"/>
    <lineage>
        <taxon>Eukaryota</taxon>
        <taxon>Fungi</taxon>
        <taxon>Dikarya</taxon>
        <taxon>Ascomycota</taxon>
        <taxon>Pezizomycotina</taxon>
        <taxon>Dothideomycetes</taxon>
        <taxon>Dothideomycetidae</taxon>
        <taxon>Myriangiales</taxon>
        <taxon>Elsinoaceae</taxon>
        <taxon>Elsinoe</taxon>
    </lineage>
</organism>
<dbReference type="EMBL" id="JAESVG020000002">
    <property type="protein sequence ID" value="KAG8630271.1"/>
    <property type="molecule type" value="Genomic_DNA"/>
</dbReference>
<sequence>MNIQSLLNPPENIGAPLLSPTVDLRGTSGRNELHYISKTPHDGLTGLSDSTTRSPQLPTEKGVHFHASGDISCEPTGGDDGTRSLAWLLRQLPTGIEYYEVFECCEESEEPPDTSGYEVHITAEGVEADLPSWEELKQEEVITGYGNTYGVRVGQEMKVTGGRGFVRSETLDLETGEK</sequence>
<feature type="region of interest" description="Disordered" evidence="1">
    <location>
        <begin position="33"/>
        <end position="77"/>
    </location>
</feature>
<proteinExistence type="predicted"/>
<gene>
    <name evidence="2" type="ORF">KVT40_001890</name>
</gene>
<evidence type="ECO:0000313" key="3">
    <source>
        <dbReference type="Proteomes" id="UP000809789"/>
    </source>
</evidence>
<name>A0A8K0PHP5_9PEZI</name>
<evidence type="ECO:0000256" key="1">
    <source>
        <dbReference type="SAM" id="MobiDB-lite"/>
    </source>
</evidence>
<dbReference type="AlphaFoldDB" id="A0A8K0PHP5"/>
<reference evidence="2" key="1">
    <citation type="submission" date="2021-07" db="EMBL/GenBank/DDBJ databases">
        <title>Elsinoe batatas strain:CRI-CJ2 Genome sequencing and assembly.</title>
        <authorList>
            <person name="Huang L."/>
        </authorList>
    </citation>
    <scope>NUCLEOTIDE SEQUENCE</scope>
    <source>
        <strain evidence="2">CRI-CJ2</strain>
    </source>
</reference>
<feature type="compositionally biased region" description="Polar residues" evidence="1">
    <location>
        <begin position="47"/>
        <end position="57"/>
    </location>
</feature>
<keyword evidence="3" id="KW-1185">Reference proteome</keyword>
<accession>A0A8K0PHP5</accession>
<evidence type="ECO:0000313" key="2">
    <source>
        <dbReference type="EMBL" id="KAG8630271.1"/>
    </source>
</evidence>
<comment type="caution">
    <text evidence="2">The sequence shown here is derived from an EMBL/GenBank/DDBJ whole genome shotgun (WGS) entry which is preliminary data.</text>
</comment>